<keyword evidence="1" id="KW-0614">Plasmid</keyword>
<name>E0S4W2_BUTPB</name>
<protein>
    <submittedName>
        <fullName evidence="1">Uncharacterized protein</fullName>
    </submittedName>
</protein>
<sequence>MSKKRKSFKFNSNRAAIVIPLCAGVVAACGVTGAVLYLSGPKKEVPSAEIEPAISTATLQDEEKPNYISETNYKGHLSEYPELYEIPFRKSDAYICNKDFYREHYEIFEECETDATTFMETLFNVNYRNIAADQNGFVSDVMLNSDYEVYITKNFGTEEEDTIYLYDYIEELSDYFIENQVEMEAKFYTDDSLVYSDFYTFVRGELVFTIYSSEDESSEYKVGEQYQIPYEVAMQRTPSNPDNRTVCSFGLATDATFFLTP</sequence>
<dbReference type="HOGENOM" id="CLU_1064285_0_0_9"/>
<organism evidence="1 2">
    <name type="scientific">Butyrivibrio proteoclasticus (strain ATCC 51982 / DSM 14932 / B316)</name>
    <name type="common">Clostridium proteoclasticum</name>
    <dbReference type="NCBI Taxonomy" id="515622"/>
    <lineage>
        <taxon>Bacteria</taxon>
        <taxon>Bacillati</taxon>
        <taxon>Bacillota</taxon>
        <taxon>Clostridia</taxon>
        <taxon>Lachnospirales</taxon>
        <taxon>Lachnospiraceae</taxon>
        <taxon>Butyrivibrio</taxon>
    </lineage>
</organism>
<keyword evidence="2" id="KW-1185">Reference proteome</keyword>
<evidence type="ECO:0000313" key="1">
    <source>
        <dbReference type="EMBL" id="ADL36444.1"/>
    </source>
</evidence>
<dbReference type="EMBL" id="CP001813">
    <property type="protein sequence ID" value="ADL36444.1"/>
    <property type="molecule type" value="Genomic_DNA"/>
</dbReference>
<gene>
    <name evidence="1" type="ordered locus">bpr_IV079</name>
</gene>
<geneLocation type="plasmid" evidence="1 2">
    <name>pCY186</name>
</geneLocation>
<dbReference type="PROSITE" id="PS51257">
    <property type="entry name" value="PROKAR_LIPOPROTEIN"/>
    <property type="match status" value="1"/>
</dbReference>
<dbReference type="AlphaFoldDB" id="E0S4W2"/>
<reference evidence="1 2" key="1">
    <citation type="journal article" date="2010" name="PLoS ONE">
        <title>The glycobiome of the rumen bacterium Butyrivibrio proteoclasticus B316(T) highlights adaptation to a polysaccharide-rich environment.</title>
        <authorList>
            <person name="Kelly W.J."/>
            <person name="Leahy S.C."/>
            <person name="Altermann E."/>
            <person name="Yeoman C.J."/>
            <person name="Dunne J.C."/>
            <person name="Kong Z."/>
            <person name="Pacheco D.M."/>
            <person name="Li D."/>
            <person name="Noel S.J."/>
            <person name="Moon C.D."/>
            <person name="Cookson A.L."/>
            <person name="Attwood G.T."/>
        </authorList>
    </citation>
    <scope>NUCLEOTIDE SEQUENCE [LARGE SCALE GENOMIC DNA]</scope>
    <source>
        <strain evidence="2">ATCC 51982 / DSM 14932 / B316</strain>
        <plasmid evidence="2">Plasmid pCY186</plasmid>
    </source>
</reference>
<evidence type="ECO:0000313" key="2">
    <source>
        <dbReference type="Proteomes" id="UP000001299"/>
    </source>
</evidence>
<accession>E0S4W2</accession>
<dbReference type="RefSeq" id="WP_013283092.1">
    <property type="nucleotide sequence ID" value="NC_014390.1"/>
</dbReference>
<dbReference type="Proteomes" id="UP000001299">
    <property type="component" value="Plasmid pCY186"/>
</dbReference>
<dbReference type="eggNOG" id="ENOG502ZIIZ">
    <property type="taxonomic scope" value="Bacteria"/>
</dbReference>
<proteinExistence type="predicted"/>
<dbReference type="KEGG" id="bpb:bpr_IV079"/>